<reference evidence="2" key="1">
    <citation type="submission" date="2022-10" db="EMBL/GenBank/DDBJ databases">
        <title>Cytochrome P450 Catalyzes Benzene Ring Formation in the Biosynthesis of Trialkyl-Substituted Aromatic Polyketides.</title>
        <authorList>
            <person name="Zhao E."/>
            <person name="Ge H."/>
        </authorList>
    </citation>
    <scope>NUCLEOTIDE SEQUENCE</scope>
    <source>
        <strain evidence="2">NA0869</strain>
    </source>
</reference>
<evidence type="ECO:0008006" key="4">
    <source>
        <dbReference type="Google" id="ProtNLM"/>
    </source>
</evidence>
<protein>
    <recommendedName>
        <fullName evidence="4">Histidine kinase</fullName>
    </recommendedName>
</protein>
<keyword evidence="1" id="KW-1133">Transmembrane helix</keyword>
<name>A0ABY6I849_STRPE</name>
<keyword evidence="1" id="KW-0472">Membrane</keyword>
<accession>A0ABY6I849</accession>
<feature type="transmembrane region" description="Helical" evidence="1">
    <location>
        <begin position="47"/>
        <end position="65"/>
    </location>
</feature>
<dbReference type="RefSeq" id="WP_264245176.1">
    <property type="nucleotide sequence ID" value="NZ_CP107567.1"/>
</dbReference>
<sequence>MIQWRLIGVGPRPVPEPVHTSVTWLAAAVCAPTVIAAHNLLDDQGDPWLDLVALSALCAVLGLSARLTAAPGTALVCWAFFSLFALPPLGRFSWAVQDDWKRLGLLLLAAGVGTLYARLRHARAAYCRLSSMTQPQWSRPAPRL</sequence>
<proteinExistence type="predicted"/>
<evidence type="ECO:0000256" key="1">
    <source>
        <dbReference type="SAM" id="Phobius"/>
    </source>
</evidence>
<evidence type="ECO:0000313" key="3">
    <source>
        <dbReference type="Proteomes" id="UP001163878"/>
    </source>
</evidence>
<dbReference type="Proteomes" id="UP001163878">
    <property type="component" value="Chromosome"/>
</dbReference>
<gene>
    <name evidence="2" type="ORF">OGH68_17875</name>
</gene>
<feature type="transmembrane region" description="Helical" evidence="1">
    <location>
        <begin position="102"/>
        <end position="119"/>
    </location>
</feature>
<organism evidence="2 3">
    <name type="scientific">Streptomyces peucetius</name>
    <dbReference type="NCBI Taxonomy" id="1950"/>
    <lineage>
        <taxon>Bacteria</taxon>
        <taxon>Bacillati</taxon>
        <taxon>Actinomycetota</taxon>
        <taxon>Actinomycetes</taxon>
        <taxon>Kitasatosporales</taxon>
        <taxon>Streptomycetaceae</taxon>
        <taxon>Streptomyces</taxon>
    </lineage>
</organism>
<evidence type="ECO:0000313" key="2">
    <source>
        <dbReference type="EMBL" id="UYQ63153.1"/>
    </source>
</evidence>
<feature type="transmembrane region" description="Helical" evidence="1">
    <location>
        <begin position="21"/>
        <end position="41"/>
    </location>
</feature>
<feature type="transmembrane region" description="Helical" evidence="1">
    <location>
        <begin position="72"/>
        <end position="90"/>
    </location>
</feature>
<keyword evidence="3" id="KW-1185">Reference proteome</keyword>
<keyword evidence="1" id="KW-0812">Transmembrane</keyword>
<dbReference type="EMBL" id="CP107567">
    <property type="protein sequence ID" value="UYQ63153.1"/>
    <property type="molecule type" value="Genomic_DNA"/>
</dbReference>